<dbReference type="InterPro" id="IPR018895">
    <property type="entry name" value="DUF2474"/>
</dbReference>
<evidence type="ECO:0000256" key="1">
    <source>
        <dbReference type="SAM" id="Phobius"/>
    </source>
</evidence>
<keyword evidence="1" id="KW-0812">Transmembrane</keyword>
<feature type="transmembrane region" description="Helical" evidence="1">
    <location>
        <begin position="16"/>
        <end position="39"/>
    </location>
</feature>
<dbReference type="Proteomes" id="UP001628091">
    <property type="component" value="Unassembled WGS sequence"/>
</dbReference>
<dbReference type="RefSeq" id="WP_407864639.1">
    <property type="nucleotide sequence ID" value="NZ_BAAFZP010000001.1"/>
</dbReference>
<reference evidence="2 3" key="1">
    <citation type="submission" date="2024-10" db="EMBL/GenBank/DDBJ databases">
        <title>Isolation, draft genome sequencing and identification of Phyllobacterium sp. NSA23, isolated from leaf soil.</title>
        <authorList>
            <person name="Akita H."/>
        </authorList>
    </citation>
    <scope>NUCLEOTIDE SEQUENCE [LARGE SCALE GENOMIC DNA]</scope>
    <source>
        <strain evidence="2 3">NSA23</strain>
    </source>
</reference>
<keyword evidence="1" id="KW-1133">Transmembrane helix</keyword>
<name>A0ABQ0GZ21_9HYPH</name>
<organism evidence="2 3">
    <name type="scientific">Phyllobacterium phragmitis</name>
    <dbReference type="NCBI Taxonomy" id="2670329"/>
    <lineage>
        <taxon>Bacteria</taxon>
        <taxon>Pseudomonadati</taxon>
        <taxon>Pseudomonadota</taxon>
        <taxon>Alphaproteobacteria</taxon>
        <taxon>Hyphomicrobiales</taxon>
        <taxon>Phyllobacteriaceae</taxon>
        <taxon>Phyllobacterium</taxon>
    </lineage>
</organism>
<protein>
    <recommendedName>
        <fullName evidence="4">DUF2474 domain-containing protein</fullName>
    </recommendedName>
</protein>
<keyword evidence="3" id="KW-1185">Reference proteome</keyword>
<accession>A0ABQ0GZ21</accession>
<proteinExistence type="predicted"/>
<dbReference type="EMBL" id="BAAFZP010000001">
    <property type="protein sequence ID" value="GAB1581893.1"/>
    <property type="molecule type" value="Genomic_DNA"/>
</dbReference>
<comment type="caution">
    <text evidence="2">The sequence shown here is derived from an EMBL/GenBank/DDBJ whole genome shotgun (WGS) entry which is preliminary data.</text>
</comment>
<keyword evidence="1" id="KW-0472">Membrane</keyword>
<evidence type="ECO:0000313" key="2">
    <source>
        <dbReference type="EMBL" id="GAB1581893.1"/>
    </source>
</evidence>
<evidence type="ECO:0008006" key="4">
    <source>
        <dbReference type="Google" id="ProtNLM"/>
    </source>
</evidence>
<evidence type="ECO:0000313" key="3">
    <source>
        <dbReference type="Proteomes" id="UP001628091"/>
    </source>
</evidence>
<sequence length="46" mass="5228">MPQTATKRLWLRRMGWLVLIWGLSVAALGLVAWLFRIFMGLAGLTL</sequence>
<dbReference type="Pfam" id="PF10617">
    <property type="entry name" value="DUF2474"/>
    <property type="match status" value="1"/>
</dbReference>
<gene>
    <name evidence="2" type="ORF">PPNSA23_18360</name>
</gene>